<accession>A0ABP0H496</accession>
<evidence type="ECO:0000313" key="2">
    <source>
        <dbReference type="EMBL" id="CAK8697784.1"/>
    </source>
</evidence>
<keyword evidence="3" id="KW-1185">Reference proteome</keyword>
<comment type="caution">
    <text evidence="2">The sequence shown here is derived from an EMBL/GenBank/DDBJ whole genome shotgun (WGS) entry which is preliminary data.</text>
</comment>
<protein>
    <submittedName>
        <fullName evidence="2">Uncharacterized protein</fullName>
    </submittedName>
</protein>
<proteinExistence type="predicted"/>
<evidence type="ECO:0000256" key="1">
    <source>
        <dbReference type="SAM" id="MobiDB-lite"/>
    </source>
</evidence>
<organism evidence="2 3">
    <name type="scientific">Clavelina lepadiformis</name>
    <name type="common">Light-bulb sea squirt</name>
    <name type="synonym">Ascidia lepadiformis</name>
    <dbReference type="NCBI Taxonomy" id="159417"/>
    <lineage>
        <taxon>Eukaryota</taxon>
        <taxon>Metazoa</taxon>
        <taxon>Chordata</taxon>
        <taxon>Tunicata</taxon>
        <taxon>Ascidiacea</taxon>
        <taxon>Aplousobranchia</taxon>
        <taxon>Clavelinidae</taxon>
        <taxon>Clavelina</taxon>
    </lineage>
</organism>
<reference evidence="2 3" key="1">
    <citation type="submission" date="2024-02" db="EMBL/GenBank/DDBJ databases">
        <authorList>
            <person name="Daric V."/>
            <person name="Darras S."/>
        </authorList>
    </citation>
    <scope>NUCLEOTIDE SEQUENCE [LARGE SCALE GENOMIC DNA]</scope>
</reference>
<gene>
    <name evidence="2" type="ORF">CVLEPA_LOCUS31287</name>
</gene>
<feature type="region of interest" description="Disordered" evidence="1">
    <location>
        <begin position="1"/>
        <end position="48"/>
    </location>
</feature>
<name>A0ABP0H496_CLALP</name>
<dbReference type="Proteomes" id="UP001642483">
    <property type="component" value="Unassembled WGS sequence"/>
</dbReference>
<evidence type="ECO:0000313" key="3">
    <source>
        <dbReference type="Proteomes" id="UP001642483"/>
    </source>
</evidence>
<dbReference type="EMBL" id="CAWYQH010000174">
    <property type="protein sequence ID" value="CAK8697784.1"/>
    <property type="molecule type" value="Genomic_DNA"/>
</dbReference>
<feature type="compositionally biased region" description="Basic and acidic residues" evidence="1">
    <location>
        <begin position="8"/>
        <end position="27"/>
    </location>
</feature>
<sequence length="123" mass="13722">MIPGQMGEKLDGRLIEEPERADKREGSEDSTSLSTVIPPGQLPKKESLDSEILEANETDVFKLLVTSSRAAFYFSFTLVAALVKGEQHLLTSQMENGVLQLNRALLTTGTAYYKPRYTTDLRR</sequence>